<evidence type="ECO:0000313" key="1">
    <source>
        <dbReference type="EMBL" id="KAG5632093.1"/>
    </source>
</evidence>
<dbReference type="AlphaFoldDB" id="A0A9J6B5N6"/>
<proteinExistence type="predicted"/>
<accession>A0A9J6B5N6</accession>
<name>A0A9J6B5N6_SOLCO</name>
<gene>
    <name evidence="1" type="ORF">H5410_003810</name>
</gene>
<reference evidence="1 2" key="1">
    <citation type="submission" date="2020-09" db="EMBL/GenBank/DDBJ databases">
        <title>De no assembly of potato wild relative species, Solanum commersonii.</title>
        <authorList>
            <person name="Cho K."/>
        </authorList>
    </citation>
    <scope>NUCLEOTIDE SEQUENCE [LARGE SCALE GENOMIC DNA]</scope>
    <source>
        <strain evidence="1">LZ3.2</strain>
        <tissue evidence="1">Leaf</tissue>
    </source>
</reference>
<organism evidence="1 2">
    <name type="scientific">Solanum commersonii</name>
    <name type="common">Commerson's wild potato</name>
    <name type="synonym">Commerson's nightshade</name>
    <dbReference type="NCBI Taxonomy" id="4109"/>
    <lineage>
        <taxon>Eukaryota</taxon>
        <taxon>Viridiplantae</taxon>
        <taxon>Streptophyta</taxon>
        <taxon>Embryophyta</taxon>
        <taxon>Tracheophyta</taxon>
        <taxon>Spermatophyta</taxon>
        <taxon>Magnoliopsida</taxon>
        <taxon>eudicotyledons</taxon>
        <taxon>Gunneridae</taxon>
        <taxon>Pentapetalae</taxon>
        <taxon>asterids</taxon>
        <taxon>lamiids</taxon>
        <taxon>Solanales</taxon>
        <taxon>Solanaceae</taxon>
        <taxon>Solanoideae</taxon>
        <taxon>Solaneae</taxon>
        <taxon>Solanum</taxon>
    </lineage>
</organism>
<dbReference type="Proteomes" id="UP000824120">
    <property type="component" value="Chromosome 1"/>
</dbReference>
<evidence type="ECO:0000313" key="2">
    <source>
        <dbReference type="Proteomes" id="UP000824120"/>
    </source>
</evidence>
<dbReference type="EMBL" id="JACXVP010000001">
    <property type="protein sequence ID" value="KAG5632093.1"/>
    <property type="molecule type" value="Genomic_DNA"/>
</dbReference>
<protein>
    <submittedName>
        <fullName evidence="1">Uncharacterized protein</fullName>
    </submittedName>
</protein>
<sequence length="159" mass="18020">MIFLGMICGTIIINLQPTGKGSKSVHCTNLRKGKKIASFIEILKNKKTNNSGVWVKGDDGNQNENVDYFERLGDSRVGVLGLANQRIVLFNASGLIQLQSARDLKQHNIIEVKHTRKYEAYDPFIIAQNVKQKKLIEELDMPTNMEEEDEEETLKRMNG</sequence>
<keyword evidence="2" id="KW-1185">Reference proteome</keyword>
<comment type="caution">
    <text evidence="1">The sequence shown here is derived from an EMBL/GenBank/DDBJ whole genome shotgun (WGS) entry which is preliminary data.</text>
</comment>